<keyword evidence="3" id="KW-1185">Reference proteome</keyword>
<organism evidence="2 3">
    <name type="scientific">Paractinoplanes abujensis</name>
    <dbReference type="NCBI Taxonomy" id="882441"/>
    <lineage>
        <taxon>Bacteria</taxon>
        <taxon>Bacillati</taxon>
        <taxon>Actinomycetota</taxon>
        <taxon>Actinomycetes</taxon>
        <taxon>Micromonosporales</taxon>
        <taxon>Micromonosporaceae</taxon>
        <taxon>Paractinoplanes</taxon>
    </lineage>
</organism>
<name>A0A7W7G2W9_9ACTN</name>
<feature type="signal peptide" evidence="1">
    <location>
        <begin position="1"/>
        <end position="19"/>
    </location>
</feature>
<sequence length="132" mass="14209">MMALIATLCLLIVSGCGQDSPTQGSTTAPANSNFFGDTYFIGRTVTITGIVTRVITEQSFVLDTRDFGDESLLVLCEPSRDVAAGDRIHLSGNVQKFVYGAYAEQYGLSTDAAYKMFAGEEFLVTAQAMRAE</sequence>
<evidence type="ECO:0000313" key="2">
    <source>
        <dbReference type="EMBL" id="MBB4693550.1"/>
    </source>
</evidence>
<comment type="caution">
    <text evidence="2">The sequence shown here is derived from an EMBL/GenBank/DDBJ whole genome shotgun (WGS) entry which is preliminary data.</text>
</comment>
<dbReference type="AlphaFoldDB" id="A0A7W7G2W9"/>
<gene>
    <name evidence="2" type="ORF">BKA14_003698</name>
</gene>
<keyword evidence="1" id="KW-0732">Signal</keyword>
<reference evidence="2 3" key="1">
    <citation type="submission" date="2020-08" db="EMBL/GenBank/DDBJ databases">
        <title>Sequencing the genomes of 1000 actinobacteria strains.</title>
        <authorList>
            <person name="Klenk H.-P."/>
        </authorList>
    </citation>
    <scope>NUCLEOTIDE SEQUENCE [LARGE SCALE GENOMIC DNA]</scope>
    <source>
        <strain evidence="2 3">DSM 45518</strain>
    </source>
</reference>
<dbReference type="EMBL" id="JACHMF010000001">
    <property type="protein sequence ID" value="MBB4693550.1"/>
    <property type="molecule type" value="Genomic_DNA"/>
</dbReference>
<evidence type="ECO:0000256" key="1">
    <source>
        <dbReference type="SAM" id="SignalP"/>
    </source>
</evidence>
<dbReference type="Proteomes" id="UP000542742">
    <property type="component" value="Unassembled WGS sequence"/>
</dbReference>
<accession>A0A7W7G2W9</accession>
<evidence type="ECO:0000313" key="3">
    <source>
        <dbReference type="Proteomes" id="UP000542742"/>
    </source>
</evidence>
<dbReference type="RefSeq" id="WP_184952154.1">
    <property type="nucleotide sequence ID" value="NZ_BOMC01000056.1"/>
</dbReference>
<protein>
    <recommendedName>
        <fullName evidence="4">Lipoprotein</fullName>
    </recommendedName>
</protein>
<feature type="chain" id="PRO_5039520382" description="Lipoprotein" evidence="1">
    <location>
        <begin position="20"/>
        <end position="132"/>
    </location>
</feature>
<proteinExistence type="predicted"/>
<evidence type="ECO:0008006" key="4">
    <source>
        <dbReference type="Google" id="ProtNLM"/>
    </source>
</evidence>